<evidence type="ECO:0000259" key="6">
    <source>
        <dbReference type="PROSITE" id="PS50089"/>
    </source>
</evidence>
<dbReference type="EMBL" id="BAABME010010203">
    <property type="protein sequence ID" value="GAA0176564.1"/>
    <property type="molecule type" value="Genomic_DNA"/>
</dbReference>
<reference evidence="7 8" key="1">
    <citation type="submission" date="2024-01" db="EMBL/GenBank/DDBJ databases">
        <title>The complete chloroplast genome sequence of Lithospermum erythrorhizon: insights into the phylogenetic relationship among Boraginaceae species and the maternal lineages of purple gromwells.</title>
        <authorList>
            <person name="Okada T."/>
            <person name="Watanabe K."/>
        </authorList>
    </citation>
    <scope>NUCLEOTIDE SEQUENCE [LARGE SCALE GENOMIC DNA]</scope>
</reference>
<keyword evidence="3" id="KW-0862">Zinc</keyword>
<feature type="domain" description="RING-type" evidence="6">
    <location>
        <begin position="100"/>
        <end position="143"/>
    </location>
</feature>
<dbReference type="AlphaFoldDB" id="A0AAV3RJH0"/>
<evidence type="ECO:0000256" key="4">
    <source>
        <dbReference type="PROSITE-ProRule" id="PRU00175"/>
    </source>
</evidence>
<keyword evidence="5" id="KW-0812">Transmembrane</keyword>
<keyword evidence="5" id="KW-1133">Transmembrane helix</keyword>
<evidence type="ECO:0000313" key="7">
    <source>
        <dbReference type="EMBL" id="GAA0176564.1"/>
    </source>
</evidence>
<dbReference type="PANTHER" id="PTHR45969">
    <property type="entry name" value="RING ZINC FINGER PROTEIN-RELATED"/>
    <property type="match status" value="1"/>
</dbReference>
<evidence type="ECO:0000256" key="2">
    <source>
        <dbReference type="ARBA" id="ARBA00022771"/>
    </source>
</evidence>
<sequence length="175" mass="20120">MANTSEINGIYIPKFLVYTLTLVGIIDNTICSFSNFIIDLMLSIALGRRPSSNIQENQTPAPIEPPLSAILIREHLPSVKFSNVVRRNDGGGDEQAPLECAICLYEFEHDEEIRCLKNCQHFFHRDCIDRWMDQERKTCPLCRKSLVPVDSSRREFDLHLWADLYPDGCFNNNED</sequence>
<evidence type="ECO:0000313" key="8">
    <source>
        <dbReference type="Proteomes" id="UP001454036"/>
    </source>
</evidence>
<evidence type="ECO:0000256" key="5">
    <source>
        <dbReference type="SAM" id="Phobius"/>
    </source>
</evidence>
<dbReference type="GO" id="GO:0061630">
    <property type="term" value="F:ubiquitin protein ligase activity"/>
    <property type="evidence" value="ECO:0007669"/>
    <property type="project" value="TreeGrafter"/>
</dbReference>
<dbReference type="Proteomes" id="UP001454036">
    <property type="component" value="Unassembled WGS sequence"/>
</dbReference>
<dbReference type="SUPFAM" id="SSF57850">
    <property type="entry name" value="RING/U-box"/>
    <property type="match status" value="1"/>
</dbReference>
<feature type="transmembrane region" description="Helical" evidence="5">
    <location>
        <begin position="15"/>
        <end position="38"/>
    </location>
</feature>
<organism evidence="7 8">
    <name type="scientific">Lithospermum erythrorhizon</name>
    <name type="common">Purple gromwell</name>
    <name type="synonym">Lithospermum officinale var. erythrorhizon</name>
    <dbReference type="NCBI Taxonomy" id="34254"/>
    <lineage>
        <taxon>Eukaryota</taxon>
        <taxon>Viridiplantae</taxon>
        <taxon>Streptophyta</taxon>
        <taxon>Embryophyta</taxon>
        <taxon>Tracheophyta</taxon>
        <taxon>Spermatophyta</taxon>
        <taxon>Magnoliopsida</taxon>
        <taxon>eudicotyledons</taxon>
        <taxon>Gunneridae</taxon>
        <taxon>Pentapetalae</taxon>
        <taxon>asterids</taxon>
        <taxon>lamiids</taxon>
        <taxon>Boraginales</taxon>
        <taxon>Boraginaceae</taxon>
        <taxon>Boraginoideae</taxon>
        <taxon>Lithospermeae</taxon>
        <taxon>Lithospermum</taxon>
    </lineage>
</organism>
<evidence type="ECO:0000256" key="1">
    <source>
        <dbReference type="ARBA" id="ARBA00022723"/>
    </source>
</evidence>
<evidence type="ECO:0000256" key="3">
    <source>
        <dbReference type="ARBA" id="ARBA00022833"/>
    </source>
</evidence>
<dbReference type="InterPro" id="IPR013083">
    <property type="entry name" value="Znf_RING/FYVE/PHD"/>
</dbReference>
<dbReference type="GO" id="GO:0016567">
    <property type="term" value="P:protein ubiquitination"/>
    <property type="evidence" value="ECO:0007669"/>
    <property type="project" value="TreeGrafter"/>
</dbReference>
<comment type="caution">
    <text evidence="7">The sequence shown here is derived from an EMBL/GenBank/DDBJ whole genome shotgun (WGS) entry which is preliminary data.</text>
</comment>
<name>A0AAV3RJH0_LITER</name>
<dbReference type="SMART" id="SM00184">
    <property type="entry name" value="RING"/>
    <property type="match status" value="1"/>
</dbReference>
<dbReference type="GO" id="GO:0008270">
    <property type="term" value="F:zinc ion binding"/>
    <property type="evidence" value="ECO:0007669"/>
    <property type="project" value="UniProtKB-KW"/>
</dbReference>
<dbReference type="Gene3D" id="3.30.40.10">
    <property type="entry name" value="Zinc/RING finger domain, C3HC4 (zinc finger)"/>
    <property type="match status" value="1"/>
</dbReference>
<dbReference type="PROSITE" id="PS50089">
    <property type="entry name" value="ZF_RING_2"/>
    <property type="match status" value="1"/>
</dbReference>
<dbReference type="InterPro" id="IPR001841">
    <property type="entry name" value="Znf_RING"/>
</dbReference>
<keyword evidence="8" id="KW-1185">Reference proteome</keyword>
<dbReference type="PANTHER" id="PTHR45969:SF10">
    <property type="entry name" value="BRASSINOSTEROID-RESPONSIVE RING PROTEIN 1"/>
    <property type="match status" value="1"/>
</dbReference>
<keyword evidence="1" id="KW-0479">Metal-binding</keyword>
<protein>
    <recommendedName>
        <fullName evidence="6">RING-type domain-containing protein</fullName>
    </recommendedName>
</protein>
<keyword evidence="5" id="KW-0472">Membrane</keyword>
<accession>A0AAV3RJH0</accession>
<dbReference type="Pfam" id="PF13639">
    <property type="entry name" value="zf-RING_2"/>
    <property type="match status" value="1"/>
</dbReference>
<keyword evidence="2 4" id="KW-0863">Zinc-finger</keyword>
<proteinExistence type="predicted"/>
<gene>
    <name evidence="7" type="ORF">LIER_29535</name>
</gene>